<dbReference type="PANTHER" id="PTHR23077:SF132">
    <property type="entry name" value="ATP-DEPENDENT ZN PROTEASE"/>
    <property type="match status" value="1"/>
</dbReference>
<evidence type="ECO:0000313" key="4">
    <source>
        <dbReference type="Proteomes" id="UP000698800"/>
    </source>
</evidence>
<gene>
    <name evidence="3" type="ORF">FGG08_003840</name>
</gene>
<evidence type="ECO:0000259" key="2">
    <source>
        <dbReference type="Pfam" id="PF00004"/>
    </source>
</evidence>
<name>A0A9P8HXG2_9PEZI</name>
<organism evidence="3 4">
    <name type="scientific">Glutinoglossum americanum</name>
    <dbReference type="NCBI Taxonomy" id="1670608"/>
    <lineage>
        <taxon>Eukaryota</taxon>
        <taxon>Fungi</taxon>
        <taxon>Dikarya</taxon>
        <taxon>Ascomycota</taxon>
        <taxon>Pezizomycotina</taxon>
        <taxon>Geoglossomycetes</taxon>
        <taxon>Geoglossales</taxon>
        <taxon>Geoglossaceae</taxon>
        <taxon>Glutinoglossum</taxon>
    </lineage>
</organism>
<dbReference type="AlphaFoldDB" id="A0A9P8HXG2"/>
<dbReference type="OrthoDB" id="2115716at2759"/>
<dbReference type="GO" id="GO:0016887">
    <property type="term" value="F:ATP hydrolysis activity"/>
    <property type="evidence" value="ECO:0007669"/>
    <property type="project" value="InterPro"/>
</dbReference>
<protein>
    <recommendedName>
        <fullName evidence="2">ATPase AAA-type core domain-containing protein</fullName>
    </recommendedName>
</protein>
<dbReference type="GO" id="GO:1990275">
    <property type="term" value="F:preribosome binding"/>
    <property type="evidence" value="ECO:0007669"/>
    <property type="project" value="TreeGrafter"/>
</dbReference>
<dbReference type="CDD" id="cd19481">
    <property type="entry name" value="RecA-like_protease"/>
    <property type="match status" value="1"/>
</dbReference>
<comment type="caution">
    <text evidence="3">The sequence shown here is derived from an EMBL/GenBank/DDBJ whole genome shotgun (WGS) entry which is preliminary data.</text>
</comment>
<dbReference type="GO" id="GO:0042254">
    <property type="term" value="P:ribosome biogenesis"/>
    <property type="evidence" value="ECO:0007669"/>
    <property type="project" value="TreeGrafter"/>
</dbReference>
<evidence type="ECO:0000256" key="1">
    <source>
        <dbReference type="SAM" id="MobiDB-lite"/>
    </source>
</evidence>
<accession>A0A9P8HXG2</accession>
<sequence>MHSSGTPGAQSVVHISAQTAFADLKAHSSGHRISTELVILESLRKAHPDFYVTRTSQLTCDLLGYAGAGHATSYRETEDESFELTRGYQAPSRRLDNQPGSLFDRVHFALHRYSWDGKDFLIYQNENSGNMGHVQSFYILSPRSSCDISDGHCSSTDALILACGKWTSMLHDEIYVFDGGAWSKSRDLWSSVHGSSWDEVILDPSMKASIVDDVHGFFNNRDLYKQLAIPWKRGIIFHGVPGNGKTISIKALMSSLASLPDPIPSLYVKSLQACQYSVRTIFSQARYMAPCLLIFEDLDSLVTNQVRSYFLNEVDGLESNDGILMIGSANYVERLDPAISKRPSRFDRKYHFKIPGEDERLLYCQYWRQKIAASKLVDFPEELCLVLAKMTEGLSFAYLKEMFVMTLLAIARGGTSEEEPETLAERDDMGGADEGTGGEISGNKQEANNAKADDIADDNDDWHDATPSEAGPVKEKERPPAKRRAMPEVEIPRSLQDKVLLKVARHQIKTLLDEINDPDAESYRPAAKFQTLPFPVPALPPSAFRGMHF</sequence>
<dbReference type="EMBL" id="JAGHQL010000071">
    <property type="protein sequence ID" value="KAH0541677.1"/>
    <property type="molecule type" value="Genomic_DNA"/>
</dbReference>
<dbReference type="InterPro" id="IPR050168">
    <property type="entry name" value="AAA_ATPase_domain"/>
</dbReference>
<reference evidence="3" key="1">
    <citation type="submission" date="2021-03" db="EMBL/GenBank/DDBJ databases">
        <title>Comparative genomics and phylogenomic investigation of the class Geoglossomycetes provide insights into ecological specialization and systematics.</title>
        <authorList>
            <person name="Melie T."/>
            <person name="Pirro S."/>
            <person name="Miller A.N."/>
            <person name="Quandt A."/>
        </authorList>
    </citation>
    <scope>NUCLEOTIDE SEQUENCE</scope>
    <source>
        <strain evidence="3">GBOQ0MN5Z8</strain>
    </source>
</reference>
<dbReference type="GO" id="GO:0003723">
    <property type="term" value="F:RNA binding"/>
    <property type="evidence" value="ECO:0007669"/>
    <property type="project" value="TreeGrafter"/>
</dbReference>
<dbReference type="InterPro" id="IPR003959">
    <property type="entry name" value="ATPase_AAA_core"/>
</dbReference>
<feature type="compositionally biased region" description="Basic and acidic residues" evidence="1">
    <location>
        <begin position="462"/>
        <end position="486"/>
    </location>
</feature>
<evidence type="ECO:0000313" key="3">
    <source>
        <dbReference type="EMBL" id="KAH0541677.1"/>
    </source>
</evidence>
<proteinExistence type="predicted"/>
<dbReference type="GO" id="GO:0005634">
    <property type="term" value="C:nucleus"/>
    <property type="evidence" value="ECO:0007669"/>
    <property type="project" value="TreeGrafter"/>
</dbReference>
<dbReference type="InterPro" id="IPR027417">
    <property type="entry name" value="P-loop_NTPase"/>
</dbReference>
<dbReference type="GO" id="GO:0005524">
    <property type="term" value="F:ATP binding"/>
    <property type="evidence" value="ECO:0007669"/>
    <property type="project" value="InterPro"/>
</dbReference>
<dbReference type="PANTHER" id="PTHR23077">
    <property type="entry name" value="AAA-FAMILY ATPASE"/>
    <property type="match status" value="1"/>
</dbReference>
<dbReference type="Proteomes" id="UP000698800">
    <property type="component" value="Unassembled WGS sequence"/>
</dbReference>
<dbReference type="Gene3D" id="3.40.50.300">
    <property type="entry name" value="P-loop containing nucleotide triphosphate hydrolases"/>
    <property type="match status" value="1"/>
</dbReference>
<feature type="region of interest" description="Disordered" evidence="1">
    <location>
        <begin position="415"/>
        <end position="486"/>
    </location>
</feature>
<dbReference type="Pfam" id="PF00004">
    <property type="entry name" value="AAA"/>
    <property type="match status" value="1"/>
</dbReference>
<dbReference type="SUPFAM" id="SSF52540">
    <property type="entry name" value="P-loop containing nucleoside triphosphate hydrolases"/>
    <property type="match status" value="1"/>
</dbReference>
<keyword evidence="4" id="KW-1185">Reference proteome</keyword>
<feature type="domain" description="ATPase AAA-type core" evidence="2">
    <location>
        <begin position="235"/>
        <end position="352"/>
    </location>
</feature>